<accession>A0A2W5TS88</accession>
<evidence type="ECO:0000313" key="5">
    <source>
        <dbReference type="EMBL" id="PZR16807.1"/>
    </source>
</evidence>
<keyword evidence="2" id="KW-0238">DNA-binding</keyword>
<dbReference type="PANTHER" id="PTHR33204">
    <property type="entry name" value="TRANSCRIPTIONAL REGULATOR, MARR FAMILY"/>
    <property type="match status" value="1"/>
</dbReference>
<dbReference type="GO" id="GO:0003677">
    <property type="term" value="F:DNA binding"/>
    <property type="evidence" value="ECO:0007669"/>
    <property type="project" value="UniProtKB-KW"/>
</dbReference>
<dbReference type="InterPro" id="IPR002577">
    <property type="entry name" value="HTH_HxlR"/>
</dbReference>
<evidence type="ECO:0000256" key="2">
    <source>
        <dbReference type="ARBA" id="ARBA00023125"/>
    </source>
</evidence>
<dbReference type="Proteomes" id="UP000249061">
    <property type="component" value="Unassembled WGS sequence"/>
</dbReference>
<dbReference type="InterPro" id="IPR036388">
    <property type="entry name" value="WH-like_DNA-bd_sf"/>
</dbReference>
<gene>
    <name evidence="5" type="ORF">DI536_06555</name>
</gene>
<dbReference type="PROSITE" id="PS51118">
    <property type="entry name" value="HTH_HXLR"/>
    <property type="match status" value="1"/>
</dbReference>
<comment type="caution">
    <text evidence="5">The sequence shown here is derived from an EMBL/GenBank/DDBJ whole genome shotgun (WGS) entry which is preliminary data.</text>
</comment>
<dbReference type="InterPro" id="IPR036390">
    <property type="entry name" value="WH_DNA-bd_sf"/>
</dbReference>
<organism evidence="5 6">
    <name type="scientific">Archangium gephyra</name>
    <dbReference type="NCBI Taxonomy" id="48"/>
    <lineage>
        <taxon>Bacteria</taxon>
        <taxon>Pseudomonadati</taxon>
        <taxon>Myxococcota</taxon>
        <taxon>Myxococcia</taxon>
        <taxon>Myxococcales</taxon>
        <taxon>Cystobacterineae</taxon>
        <taxon>Archangiaceae</taxon>
        <taxon>Archangium</taxon>
    </lineage>
</organism>
<dbReference type="Gene3D" id="1.10.10.10">
    <property type="entry name" value="Winged helix-like DNA-binding domain superfamily/Winged helix DNA-binding domain"/>
    <property type="match status" value="1"/>
</dbReference>
<proteinExistence type="predicted"/>
<keyword evidence="3" id="KW-0804">Transcription</keyword>
<sequence>MASRKLPPGNVYAHDCPTRGILDTLTSRWGVLVLIALLEKTYRFRELARKVGGVSEKMLAQTLQQLEEEGFVHRKAYPEIPPRVEYSLTPIGREAAERVKQLTVWVEENVARLKRAKKAA</sequence>
<evidence type="ECO:0000313" key="6">
    <source>
        <dbReference type="Proteomes" id="UP000249061"/>
    </source>
</evidence>
<evidence type="ECO:0000256" key="3">
    <source>
        <dbReference type="ARBA" id="ARBA00023163"/>
    </source>
</evidence>
<dbReference type="AlphaFoldDB" id="A0A2W5TS88"/>
<protein>
    <submittedName>
        <fullName evidence="5">Transcriptional regulator</fullName>
    </submittedName>
</protein>
<evidence type="ECO:0000259" key="4">
    <source>
        <dbReference type="PROSITE" id="PS51118"/>
    </source>
</evidence>
<evidence type="ECO:0000256" key="1">
    <source>
        <dbReference type="ARBA" id="ARBA00023015"/>
    </source>
</evidence>
<dbReference type="SUPFAM" id="SSF46785">
    <property type="entry name" value="Winged helix' DNA-binding domain"/>
    <property type="match status" value="1"/>
</dbReference>
<dbReference type="PANTHER" id="PTHR33204:SF37">
    <property type="entry name" value="HTH-TYPE TRANSCRIPTIONAL REGULATOR YODB"/>
    <property type="match status" value="1"/>
</dbReference>
<feature type="domain" description="HTH hxlR-type" evidence="4">
    <location>
        <begin position="16"/>
        <end position="114"/>
    </location>
</feature>
<name>A0A2W5TS88_9BACT</name>
<dbReference type="EMBL" id="QFQP01000003">
    <property type="protein sequence ID" value="PZR16807.1"/>
    <property type="molecule type" value="Genomic_DNA"/>
</dbReference>
<dbReference type="Pfam" id="PF01638">
    <property type="entry name" value="HxlR"/>
    <property type="match status" value="1"/>
</dbReference>
<keyword evidence="1" id="KW-0805">Transcription regulation</keyword>
<reference evidence="5 6" key="1">
    <citation type="submission" date="2017-08" db="EMBL/GenBank/DDBJ databases">
        <title>Infants hospitalized years apart are colonized by the same room-sourced microbial strains.</title>
        <authorList>
            <person name="Brooks B."/>
            <person name="Olm M.R."/>
            <person name="Firek B.A."/>
            <person name="Baker R."/>
            <person name="Thomas B.C."/>
            <person name="Morowitz M.J."/>
            <person name="Banfield J.F."/>
        </authorList>
    </citation>
    <scope>NUCLEOTIDE SEQUENCE [LARGE SCALE GENOMIC DNA]</scope>
    <source>
        <strain evidence="5">S2_003_000_R2_14</strain>
    </source>
</reference>